<sequence>MQRYHIFRVWIWEILFVILAFGLFTAIAALLELNNNMPVPDWGYNLSFNALLAVLSTILRATLVILASQIISQRKWEWYTEERQRPLSHLQQFDAGSRGTLGAISLLSTVILRDVAALAAIVVLLASFLIGPFVQQASSTTDCWFVLPGRNAMLPFAHYVPRRGAFERNETGWPTQDLVASILSAVTVTDGVENRISATCTTGNCTFFDEGQRDTLNIAHSTVGMCSKCIDISSLAYVLEKPNGPTIHLKNIPEEYGVFGSSTTVEAVIKGTHDLAWLGDLFTPELREISRWAYVNATFLAKGQSPTTAKDKVAAVCCLYPCLRTYNASIDNNRLSESEVQSEPMQILTPRWGTPIRPGFMSSDTRYISQDNGLSNLNHHYGAVDSSCLRRNMSSDSILSDVVLSNVVDYGGPGHYQPVHQNKPDVDVDSLLEADE</sequence>
<keyword evidence="1" id="KW-0472">Membrane</keyword>
<dbReference type="PANTHER" id="PTHR35394:SF5">
    <property type="entry name" value="DUF3176 DOMAIN-CONTAINING PROTEIN"/>
    <property type="match status" value="1"/>
</dbReference>
<gene>
    <name evidence="2" type="ORF">PG994_003747</name>
</gene>
<name>A0ABR1W209_9PEZI</name>
<keyword evidence="3" id="KW-1185">Reference proteome</keyword>
<keyword evidence="1" id="KW-1133">Transmembrane helix</keyword>
<feature type="transmembrane region" description="Helical" evidence="1">
    <location>
        <begin position="9"/>
        <end position="31"/>
    </location>
</feature>
<proteinExistence type="predicted"/>
<protein>
    <submittedName>
        <fullName evidence="2">Uncharacterized protein</fullName>
    </submittedName>
</protein>
<accession>A0ABR1W209</accession>
<dbReference type="Proteomes" id="UP001480595">
    <property type="component" value="Unassembled WGS sequence"/>
</dbReference>
<keyword evidence="1" id="KW-0812">Transmembrane</keyword>
<comment type="caution">
    <text evidence="2">The sequence shown here is derived from an EMBL/GenBank/DDBJ whole genome shotgun (WGS) entry which is preliminary data.</text>
</comment>
<organism evidence="2 3">
    <name type="scientific">Apiospora phragmitis</name>
    <dbReference type="NCBI Taxonomy" id="2905665"/>
    <lineage>
        <taxon>Eukaryota</taxon>
        <taxon>Fungi</taxon>
        <taxon>Dikarya</taxon>
        <taxon>Ascomycota</taxon>
        <taxon>Pezizomycotina</taxon>
        <taxon>Sordariomycetes</taxon>
        <taxon>Xylariomycetidae</taxon>
        <taxon>Amphisphaeriales</taxon>
        <taxon>Apiosporaceae</taxon>
        <taxon>Apiospora</taxon>
    </lineage>
</organism>
<evidence type="ECO:0000256" key="1">
    <source>
        <dbReference type="SAM" id="Phobius"/>
    </source>
</evidence>
<dbReference type="InterPro" id="IPR021514">
    <property type="entry name" value="DUF3176"/>
</dbReference>
<feature type="transmembrane region" description="Helical" evidence="1">
    <location>
        <begin position="51"/>
        <end position="71"/>
    </location>
</feature>
<evidence type="ECO:0000313" key="3">
    <source>
        <dbReference type="Proteomes" id="UP001480595"/>
    </source>
</evidence>
<dbReference type="Pfam" id="PF11374">
    <property type="entry name" value="DUF3176"/>
    <property type="match status" value="1"/>
</dbReference>
<dbReference type="PANTHER" id="PTHR35394">
    <property type="entry name" value="DUF3176 DOMAIN-CONTAINING PROTEIN"/>
    <property type="match status" value="1"/>
</dbReference>
<feature type="transmembrane region" description="Helical" evidence="1">
    <location>
        <begin position="115"/>
        <end position="134"/>
    </location>
</feature>
<dbReference type="GeneID" id="92088219"/>
<evidence type="ECO:0000313" key="2">
    <source>
        <dbReference type="EMBL" id="KAK8076475.1"/>
    </source>
</evidence>
<reference evidence="2 3" key="1">
    <citation type="submission" date="2023-01" db="EMBL/GenBank/DDBJ databases">
        <title>Analysis of 21 Apiospora genomes using comparative genomics revels a genus with tremendous synthesis potential of carbohydrate active enzymes and secondary metabolites.</title>
        <authorList>
            <person name="Sorensen T."/>
        </authorList>
    </citation>
    <scope>NUCLEOTIDE SEQUENCE [LARGE SCALE GENOMIC DNA]</scope>
    <source>
        <strain evidence="2 3">CBS 135458</strain>
    </source>
</reference>
<dbReference type="RefSeq" id="XP_066719434.1">
    <property type="nucleotide sequence ID" value="XM_066855156.1"/>
</dbReference>
<dbReference type="EMBL" id="JAQQWL010000004">
    <property type="protein sequence ID" value="KAK8076475.1"/>
    <property type="molecule type" value="Genomic_DNA"/>
</dbReference>